<dbReference type="PANTHER" id="PTHR43266:SF2">
    <property type="entry name" value="MAJOR FACILITATOR SUPERFAMILY (MFS) PROFILE DOMAIN-CONTAINING PROTEIN"/>
    <property type="match status" value="1"/>
</dbReference>
<evidence type="ECO:0000256" key="1">
    <source>
        <dbReference type="ARBA" id="ARBA00004651"/>
    </source>
</evidence>
<feature type="domain" description="Major facilitator superfamily (MFS) profile" evidence="7">
    <location>
        <begin position="7"/>
        <end position="393"/>
    </location>
</feature>
<proteinExistence type="predicted"/>
<evidence type="ECO:0000256" key="2">
    <source>
        <dbReference type="ARBA" id="ARBA00022448"/>
    </source>
</evidence>
<comment type="caution">
    <text evidence="8">The sequence shown here is derived from an EMBL/GenBank/DDBJ whole genome shotgun (WGS) entry which is preliminary data.</text>
</comment>
<keyword evidence="2" id="KW-0813">Transport</keyword>
<evidence type="ECO:0000256" key="5">
    <source>
        <dbReference type="ARBA" id="ARBA00022989"/>
    </source>
</evidence>
<reference evidence="8 9" key="1">
    <citation type="submission" date="2018-10" db="EMBL/GenBank/DDBJ databases">
        <title>Phylogenomics of Brevibacillus.</title>
        <authorList>
            <person name="Dunlap C."/>
        </authorList>
    </citation>
    <scope>NUCLEOTIDE SEQUENCE [LARGE SCALE GENOMIC DNA]</scope>
    <source>
        <strain evidence="8 9">DSM 100115</strain>
    </source>
</reference>
<sequence>MKMRMQPLQALYFTQFLSAFADNMILFVIANLLRENGFSPAMLALVSISFFLPYVFLAPLVGPFADKHAKSFVLVIGNLIKALGVVLLFVIDHSSILLLMLCYFTVGVGAVVYSPAKYGILPELTHNEQELFQANARIEAYTIVAILTGIGGGGAIASMTAPLFSSSICLALYLLSLFMTFFIPRMKGNSAIRYGTEARRFFIDFQHLMNRAETSFALIGTGAFWMSSAVLRVAVLAWIPAALGINPQSFSVSLILATTSIGIIIGAFLAPRLIPLSRFTRSVGYGFGMFLIIVLFPWIHVTVIAICLLLLVGFMGGVFIIPMNTILQDEGKKMVGSGKTIAIQNFVENFLMAAGSGIYYLIVYLGASISGAIVAQGLLLLAFLLYLMKHSRRIAG</sequence>
<organism evidence="8 9">
    <name type="scientific">Brevibacillus gelatini</name>
    <dbReference type="NCBI Taxonomy" id="1655277"/>
    <lineage>
        <taxon>Bacteria</taxon>
        <taxon>Bacillati</taxon>
        <taxon>Bacillota</taxon>
        <taxon>Bacilli</taxon>
        <taxon>Bacillales</taxon>
        <taxon>Paenibacillaceae</taxon>
        <taxon>Brevibacillus</taxon>
    </lineage>
</organism>
<evidence type="ECO:0000259" key="7">
    <source>
        <dbReference type="PROSITE" id="PS50850"/>
    </source>
</evidence>
<keyword evidence="9" id="KW-1185">Reference proteome</keyword>
<dbReference type="GO" id="GO:0022857">
    <property type="term" value="F:transmembrane transporter activity"/>
    <property type="evidence" value="ECO:0007669"/>
    <property type="project" value="InterPro"/>
</dbReference>
<dbReference type="InterPro" id="IPR011701">
    <property type="entry name" value="MFS"/>
</dbReference>
<dbReference type="Gene3D" id="1.20.1250.20">
    <property type="entry name" value="MFS general substrate transporter like domains"/>
    <property type="match status" value="1"/>
</dbReference>
<dbReference type="PANTHER" id="PTHR43266">
    <property type="entry name" value="MACROLIDE-EFFLUX PROTEIN"/>
    <property type="match status" value="1"/>
</dbReference>
<accession>A0A3M8AVQ7</accession>
<dbReference type="PROSITE" id="PS50850">
    <property type="entry name" value="MFS"/>
    <property type="match status" value="1"/>
</dbReference>
<dbReference type="Pfam" id="PF07690">
    <property type="entry name" value="MFS_1"/>
    <property type="match status" value="1"/>
</dbReference>
<dbReference type="NCBIfam" id="NF008397">
    <property type="entry name" value="PRK11195.1"/>
    <property type="match status" value="1"/>
</dbReference>
<evidence type="ECO:0000256" key="4">
    <source>
        <dbReference type="ARBA" id="ARBA00022692"/>
    </source>
</evidence>
<evidence type="ECO:0000256" key="3">
    <source>
        <dbReference type="ARBA" id="ARBA00022475"/>
    </source>
</evidence>
<dbReference type="OrthoDB" id="9803968at2"/>
<dbReference type="GO" id="GO:0005886">
    <property type="term" value="C:plasma membrane"/>
    <property type="evidence" value="ECO:0007669"/>
    <property type="project" value="UniProtKB-SubCell"/>
</dbReference>
<keyword evidence="5" id="KW-1133">Transmembrane helix</keyword>
<comment type="subcellular location">
    <subcellularLocation>
        <location evidence="1">Cell membrane</location>
        <topology evidence="1">Multi-pass membrane protein</topology>
    </subcellularLocation>
</comment>
<dbReference type="InterPro" id="IPR020846">
    <property type="entry name" value="MFS_dom"/>
</dbReference>
<dbReference type="Proteomes" id="UP000268829">
    <property type="component" value="Unassembled WGS sequence"/>
</dbReference>
<gene>
    <name evidence="8" type="primary">lplT</name>
    <name evidence="8" type="ORF">EDM57_15280</name>
</gene>
<evidence type="ECO:0000256" key="6">
    <source>
        <dbReference type="ARBA" id="ARBA00023136"/>
    </source>
</evidence>
<evidence type="ECO:0000313" key="8">
    <source>
        <dbReference type="EMBL" id="RNB55298.1"/>
    </source>
</evidence>
<dbReference type="EMBL" id="RHHS01000036">
    <property type="protein sequence ID" value="RNB55298.1"/>
    <property type="molecule type" value="Genomic_DNA"/>
</dbReference>
<protein>
    <submittedName>
        <fullName evidence="8">Lysophospholipid transporter LplT</fullName>
    </submittedName>
</protein>
<dbReference type="SUPFAM" id="SSF103473">
    <property type="entry name" value="MFS general substrate transporter"/>
    <property type="match status" value="1"/>
</dbReference>
<dbReference type="AlphaFoldDB" id="A0A3M8AVQ7"/>
<dbReference type="InterPro" id="IPR036259">
    <property type="entry name" value="MFS_trans_sf"/>
</dbReference>
<evidence type="ECO:0000313" key="9">
    <source>
        <dbReference type="Proteomes" id="UP000268829"/>
    </source>
</evidence>
<keyword evidence="6" id="KW-0472">Membrane</keyword>
<name>A0A3M8AVQ7_9BACL</name>
<dbReference type="CDD" id="cd06173">
    <property type="entry name" value="MFS_MefA_like"/>
    <property type="match status" value="1"/>
</dbReference>
<keyword evidence="4" id="KW-0812">Transmembrane</keyword>
<keyword evidence="3" id="KW-1003">Cell membrane</keyword>